<comment type="caution">
    <text evidence="2">The sequence shown here is derived from an EMBL/GenBank/DDBJ whole genome shotgun (WGS) entry which is preliminary data.</text>
</comment>
<evidence type="ECO:0000313" key="3">
    <source>
        <dbReference type="Proteomes" id="UP000746751"/>
    </source>
</evidence>
<dbReference type="Pfam" id="PF02541">
    <property type="entry name" value="Ppx-GppA"/>
    <property type="match status" value="1"/>
</dbReference>
<dbReference type="InterPro" id="IPR003695">
    <property type="entry name" value="Ppx_GppA_N"/>
</dbReference>
<dbReference type="InterPro" id="IPR043129">
    <property type="entry name" value="ATPase_NBD"/>
</dbReference>
<organism evidence="2 3">
    <name type="scientific">Collinsella ihumii</name>
    <dbReference type="NCBI Taxonomy" id="1720204"/>
    <lineage>
        <taxon>Bacteria</taxon>
        <taxon>Bacillati</taxon>
        <taxon>Actinomycetota</taxon>
        <taxon>Coriobacteriia</taxon>
        <taxon>Coriobacteriales</taxon>
        <taxon>Coriobacteriaceae</taxon>
        <taxon>Collinsella</taxon>
    </lineage>
</organism>
<evidence type="ECO:0000259" key="1">
    <source>
        <dbReference type="Pfam" id="PF02541"/>
    </source>
</evidence>
<feature type="domain" description="Ppx/GppA phosphatase N-terminal" evidence="1">
    <location>
        <begin position="23"/>
        <end position="295"/>
    </location>
</feature>
<reference evidence="2" key="1">
    <citation type="journal article" date="2021" name="PeerJ">
        <title>Extensive microbial diversity within the chicken gut microbiome revealed by metagenomics and culture.</title>
        <authorList>
            <person name="Gilroy R."/>
            <person name="Ravi A."/>
            <person name="Getino M."/>
            <person name="Pursley I."/>
            <person name="Horton D.L."/>
            <person name="Alikhan N.F."/>
            <person name="Baker D."/>
            <person name="Gharbi K."/>
            <person name="Hall N."/>
            <person name="Watson M."/>
            <person name="Adriaenssens E.M."/>
            <person name="Foster-Nyarko E."/>
            <person name="Jarju S."/>
            <person name="Secka A."/>
            <person name="Antonio M."/>
            <person name="Oren A."/>
            <person name="Chaudhuri R.R."/>
            <person name="La Ragione R."/>
            <person name="Hildebrand F."/>
            <person name="Pallen M.J."/>
        </authorList>
    </citation>
    <scope>NUCLEOTIDE SEQUENCE</scope>
    <source>
        <strain evidence="2">ChiGjej2B2-7701</strain>
    </source>
</reference>
<proteinExistence type="predicted"/>
<protein>
    <recommendedName>
        <fullName evidence="1">Ppx/GppA phosphatase N-terminal domain-containing protein</fullName>
    </recommendedName>
</protein>
<evidence type="ECO:0000313" key="2">
    <source>
        <dbReference type="EMBL" id="HJG30633.1"/>
    </source>
</evidence>
<dbReference type="Gene3D" id="3.30.420.150">
    <property type="entry name" value="Exopolyphosphatase. Domain 2"/>
    <property type="match status" value="1"/>
</dbReference>
<gene>
    <name evidence="2" type="ORF">K8U80_04475</name>
</gene>
<dbReference type="GO" id="GO:0016462">
    <property type="term" value="F:pyrophosphatase activity"/>
    <property type="evidence" value="ECO:0007669"/>
    <property type="project" value="TreeGrafter"/>
</dbReference>
<sequence length="321" mass="33983">MRVAAVDLGTVSSRLLLAHVEDGRIVESTKLTQITDLGQGVDATGRLSDAAVQRVIDACSGFVREIGAFAPDAVCTTLTSAARDAQNGDVLIEGLRGLGLHPQVIPGEIEARLTFYGVAHDFPERRIAVADSGGGSTELVVGSYVPGRPLELERVQSLNIGCRRITDRFLAGNPPASSQLEEASAWAAQQFSSYWDEVGERPDCLVAVGGTVTTLVAMAHELAVYDSAFVHLHELTTADVDACIDLMRVRTVDEIAQLPGIQPKRAPVMLGGAVIIREVLRAGGYRSLTVSENSLLVGMATTVAEVLSGEVPAIGWTPELS</sequence>
<dbReference type="InterPro" id="IPR050273">
    <property type="entry name" value="GppA/Ppx_hydrolase"/>
</dbReference>
<dbReference type="PANTHER" id="PTHR30005:SF13">
    <property type="entry name" value="EXOPOLYPHOSPHATASE 2"/>
    <property type="match status" value="1"/>
</dbReference>
<dbReference type="SUPFAM" id="SSF53067">
    <property type="entry name" value="Actin-like ATPase domain"/>
    <property type="match status" value="2"/>
</dbReference>
<dbReference type="Proteomes" id="UP000746751">
    <property type="component" value="Unassembled WGS sequence"/>
</dbReference>
<dbReference type="AlphaFoldDB" id="A0A921IQ22"/>
<dbReference type="Gene3D" id="3.30.420.40">
    <property type="match status" value="1"/>
</dbReference>
<reference evidence="2" key="2">
    <citation type="submission" date="2021-09" db="EMBL/GenBank/DDBJ databases">
        <authorList>
            <person name="Gilroy R."/>
        </authorList>
    </citation>
    <scope>NUCLEOTIDE SEQUENCE</scope>
    <source>
        <strain evidence="2">ChiGjej2B2-7701</strain>
    </source>
</reference>
<name>A0A921IQ22_9ACTN</name>
<dbReference type="EMBL" id="DYVF01000031">
    <property type="protein sequence ID" value="HJG30633.1"/>
    <property type="molecule type" value="Genomic_DNA"/>
</dbReference>
<dbReference type="PANTHER" id="PTHR30005">
    <property type="entry name" value="EXOPOLYPHOSPHATASE"/>
    <property type="match status" value="1"/>
</dbReference>
<accession>A0A921IQ22</accession>